<organism evidence="2 3">
    <name type="scientific">Cohaesibacter celericrescens</name>
    <dbReference type="NCBI Taxonomy" id="2067669"/>
    <lineage>
        <taxon>Bacteria</taxon>
        <taxon>Pseudomonadati</taxon>
        <taxon>Pseudomonadota</taxon>
        <taxon>Alphaproteobacteria</taxon>
        <taxon>Hyphomicrobiales</taxon>
        <taxon>Cohaesibacteraceae</taxon>
    </lineage>
</organism>
<feature type="domain" description="Choice-of-anchor I" evidence="1">
    <location>
        <begin position="27"/>
        <end position="493"/>
    </location>
</feature>
<proteinExistence type="predicted"/>
<sequence length="495" mass="52448">MTLSLASHAAALTLEPISSYETKTFDEGAAEVVSYDKAGKRLYVVNGADKSIDILDISNPSVIKKTGAIDVTKHGHGANSVSVHGGYVAIAVEVKPKQDAGKLVLYKTDGTLVGEVTIGALPDSVAFAPNGEFVVVANEGEPSSDYKTDPEGTVSIVSIPSLEVKTVSFDNVNADLLGVEFHTPSPEGISIAQDIEPEYVAITPDSETAFVSLQENNAMAVVDTASGTLKNVFTLGFQDYSKHLVDLSDKDGGINRKNWPVLSMRMPDTIQAFAKDGINYVVMANEGDSRDYDGYSEETRLGKVKLDEKAFPNAAELQDEKNLGRLKITTAKGDTDGDGDFDAIYGYGGRSFSIFNEMGEMVFDSGTEIEAKLAELMPTAFNSQGANESFDNRSDDKGAEPEALALGMVGGKHYAFIGLERTGGVMVYDITDPANAAFVTYANNVKLDGSAEKMTAGDIAPEGIAFIAAKDSPNGEAMIAVANEVSGSTTLYAVK</sequence>
<dbReference type="InterPro" id="IPR055188">
    <property type="entry name" value="Choice_anch_I"/>
</dbReference>
<reference evidence="2 3" key="1">
    <citation type="submission" date="2018-01" db="EMBL/GenBank/DDBJ databases">
        <title>The draft genome sequence of Cohaesibacter sp. H1304.</title>
        <authorList>
            <person name="Wang N.-N."/>
            <person name="Du Z.-J."/>
        </authorList>
    </citation>
    <scope>NUCLEOTIDE SEQUENCE [LARGE SCALE GENOMIC DNA]</scope>
    <source>
        <strain evidence="2 3">H1304</strain>
    </source>
</reference>
<dbReference type="Pfam" id="PF22494">
    <property type="entry name" value="choice_anch_I"/>
    <property type="match status" value="1"/>
</dbReference>
<dbReference type="InterPro" id="IPR052956">
    <property type="entry name" value="Mesenchyme-surface_protein"/>
</dbReference>
<evidence type="ECO:0000313" key="3">
    <source>
        <dbReference type="Proteomes" id="UP000234881"/>
    </source>
</evidence>
<dbReference type="Proteomes" id="UP000234881">
    <property type="component" value="Unassembled WGS sequence"/>
</dbReference>
<gene>
    <name evidence="2" type="ORF">C0081_05940</name>
</gene>
<name>A0A2N5XUM2_9HYPH</name>
<comment type="caution">
    <text evidence="2">The sequence shown here is derived from an EMBL/GenBank/DDBJ whole genome shotgun (WGS) entry which is preliminary data.</text>
</comment>
<dbReference type="NCBIfam" id="NF038117">
    <property type="entry name" value="choice_anch_I"/>
    <property type="match status" value="1"/>
</dbReference>
<dbReference type="PANTHER" id="PTHR46928:SF1">
    <property type="entry name" value="MESENCHYME-SPECIFIC CELL SURFACE GLYCOPROTEIN"/>
    <property type="match status" value="1"/>
</dbReference>
<dbReference type="InterPro" id="IPR011044">
    <property type="entry name" value="Quino_amine_DH_bsu"/>
</dbReference>
<evidence type="ECO:0000313" key="2">
    <source>
        <dbReference type="EMBL" id="PLW78211.1"/>
    </source>
</evidence>
<dbReference type="SUPFAM" id="SSF50969">
    <property type="entry name" value="YVTN repeat-like/Quinoprotein amine dehydrogenase"/>
    <property type="match status" value="1"/>
</dbReference>
<dbReference type="AlphaFoldDB" id="A0A2N5XUM2"/>
<evidence type="ECO:0000259" key="1">
    <source>
        <dbReference type="Pfam" id="PF22494"/>
    </source>
</evidence>
<accession>A0A2N5XUM2</accession>
<dbReference type="OrthoDB" id="9803927at2"/>
<keyword evidence="3" id="KW-1185">Reference proteome</keyword>
<dbReference type="Gene3D" id="2.130.10.10">
    <property type="entry name" value="YVTN repeat-like/Quinoprotein amine dehydrogenase"/>
    <property type="match status" value="1"/>
</dbReference>
<dbReference type="InterPro" id="IPR015943">
    <property type="entry name" value="WD40/YVTN_repeat-like_dom_sf"/>
</dbReference>
<dbReference type="EMBL" id="PKUQ01000010">
    <property type="protein sequence ID" value="PLW78211.1"/>
    <property type="molecule type" value="Genomic_DNA"/>
</dbReference>
<dbReference type="PANTHER" id="PTHR46928">
    <property type="entry name" value="MESENCHYME-SPECIFIC CELL SURFACE GLYCOPROTEIN"/>
    <property type="match status" value="1"/>
</dbReference>
<protein>
    <submittedName>
        <fullName evidence="2">Alkaline phosphatase</fullName>
    </submittedName>
</protein>